<dbReference type="InterPro" id="IPR013633">
    <property type="entry name" value="NRDE-2"/>
</dbReference>
<dbReference type="GO" id="GO:1902369">
    <property type="term" value="P:negative regulation of RNA catabolic process"/>
    <property type="evidence" value="ECO:0007669"/>
    <property type="project" value="TreeGrafter"/>
</dbReference>
<feature type="compositionally biased region" description="Basic and acidic residues" evidence="4">
    <location>
        <begin position="35"/>
        <end position="74"/>
    </location>
</feature>
<dbReference type="Pfam" id="PF08424">
    <property type="entry name" value="NRDE-2"/>
    <property type="match status" value="1"/>
</dbReference>
<protein>
    <submittedName>
        <fullName evidence="5">DUF1740-domain-containing protein</fullName>
    </submittedName>
</protein>
<evidence type="ECO:0000256" key="4">
    <source>
        <dbReference type="SAM" id="MobiDB-lite"/>
    </source>
</evidence>
<dbReference type="GO" id="GO:0031048">
    <property type="term" value="P:regulatory ncRNA-mediated heterochromatin formation"/>
    <property type="evidence" value="ECO:0007669"/>
    <property type="project" value="TreeGrafter"/>
</dbReference>
<feature type="region of interest" description="Disordered" evidence="4">
    <location>
        <begin position="1"/>
        <end position="79"/>
    </location>
</feature>
<feature type="region of interest" description="Disordered" evidence="4">
    <location>
        <begin position="154"/>
        <end position="236"/>
    </location>
</feature>
<keyword evidence="6" id="KW-1185">Reference proteome</keyword>
<dbReference type="Proteomes" id="UP000800082">
    <property type="component" value="Unassembled WGS sequence"/>
</dbReference>
<dbReference type="EMBL" id="ML979017">
    <property type="protein sequence ID" value="KAF1922683.1"/>
    <property type="molecule type" value="Genomic_DNA"/>
</dbReference>
<dbReference type="SUPFAM" id="SSF48452">
    <property type="entry name" value="TPR-like"/>
    <property type="match status" value="1"/>
</dbReference>
<feature type="compositionally biased region" description="Basic and acidic residues" evidence="4">
    <location>
        <begin position="187"/>
        <end position="213"/>
    </location>
</feature>
<dbReference type="RefSeq" id="XP_033442936.1">
    <property type="nucleotide sequence ID" value="XM_033597317.1"/>
</dbReference>
<dbReference type="Gene3D" id="1.25.40.10">
    <property type="entry name" value="Tetratricopeptide repeat domain"/>
    <property type="match status" value="3"/>
</dbReference>
<name>A0A6A5R4X3_9PLEO</name>
<evidence type="ECO:0000313" key="6">
    <source>
        <dbReference type="Proteomes" id="UP000800082"/>
    </source>
</evidence>
<accession>A0A6A5R4X3</accession>
<dbReference type="OrthoDB" id="297219at2759"/>
<evidence type="ECO:0000256" key="1">
    <source>
        <dbReference type="ARBA" id="ARBA00004123"/>
    </source>
</evidence>
<comment type="similarity">
    <text evidence="2">Belongs to the NRDE2 family.</text>
</comment>
<dbReference type="InterPro" id="IPR011990">
    <property type="entry name" value="TPR-like_helical_dom_sf"/>
</dbReference>
<proteinExistence type="inferred from homology"/>
<comment type="subcellular location">
    <subcellularLocation>
        <location evidence="1">Nucleus</location>
    </subcellularLocation>
</comment>
<sequence>MSSGVPRFASFRPQAKPPEQPPPEEPRRDEKRRKPWTERRRGEGKSPPRGHGEHHRDDSSKKPYFSDRRGDLDIGRYQTLNRYDVPAYRRTGHGNVLGLPDQKIDRESSTDKSIWLTPLVRPRQKRMLTDKHAAREGRRTLRLIKTAESHQTDAARDFIALSSTRNKSRKQSPGHDSDEGANAAPDVDYRGIDEKRDADKVEPGKVEPGKVDDPDTYYESDTEAANAHSQVTQRNSRLIRETRADPSNLQAWLDLIEHQEAMMKLDRAISELSAADQRNLADVRISTYEEALRRIGNDGPSQIELQVGLLREARRHWDAAKVAARWREVLGKHPRSVELWFAHLDFVQSTFSRFKYDDCRAAFLQALHALQSTDSADAAPTPSRLHLPLHLFVRLTALIQEAGYQELALAAWQAVLEYNLLAPQHPTADKTQRFEEFWESEAPRIGESGSKGWRHTLIDDAVPPPCSIILEGAGGPVTTTEDFRRREKEYMTKLRYPGRSTDHVAEDDPFHTIFFSDLRDVVANVPSAPADMQIDAFLCFCGLPPLAALDTTRPWWEDPYLQSSRIDTKCSAEPDSETPRFSEALSKYSQSPITSFQMTSDLLVRQTFSLESSRLDPGFVRSVLRLLATNMPDSEFVGEYLLAFESKHFPSDVAKSAKRLLKANPTSVRLYNMYGLVENHLGNTAKAEQVFAAALDIKSSPADRLRLLSSYVWQALRMGNNAEALRRLLLCSDPPPAAKPQPESASIESARSALQMSLETALLNHDLPRAILSTALLSLLAYLTAPLNTSSALQVHTNLTAWLTSHRLGTSPHAEQHAQTLTHLLAHHATHTPVVKPSLIRDALAPLLAAFPSNTILLSTYAANESRFAIDDRVRGTMHRALNLTRASSAATWAFALRHEALKGAVAGSTSHSVRSLFQRATRLDAAGAHCAALWDMYVAFEMALLRRETEAQSRMARSARRDAASASEARVRAQADRVRQVAYAGLAVLPWSKEFVVRAFFADTAALFGADEAARLHGVMAEKELRLYVELDESWS</sequence>
<gene>
    <name evidence="5" type="ORF">M421DRAFT_77398</name>
</gene>
<organism evidence="5 6">
    <name type="scientific">Didymella exigua CBS 183.55</name>
    <dbReference type="NCBI Taxonomy" id="1150837"/>
    <lineage>
        <taxon>Eukaryota</taxon>
        <taxon>Fungi</taxon>
        <taxon>Dikarya</taxon>
        <taxon>Ascomycota</taxon>
        <taxon>Pezizomycotina</taxon>
        <taxon>Dothideomycetes</taxon>
        <taxon>Pleosporomycetidae</taxon>
        <taxon>Pleosporales</taxon>
        <taxon>Pleosporineae</taxon>
        <taxon>Didymellaceae</taxon>
        <taxon>Didymella</taxon>
    </lineage>
</organism>
<feature type="compositionally biased region" description="Polar residues" evidence="4">
    <location>
        <begin position="227"/>
        <end position="236"/>
    </location>
</feature>
<dbReference type="GeneID" id="54354984"/>
<dbReference type="PANTHER" id="PTHR13471:SF0">
    <property type="entry name" value="NUCLEAR EXOSOME REGULATOR NRDE2"/>
    <property type="match status" value="1"/>
</dbReference>
<evidence type="ECO:0000313" key="5">
    <source>
        <dbReference type="EMBL" id="KAF1922683.1"/>
    </source>
</evidence>
<dbReference type="GO" id="GO:0071013">
    <property type="term" value="C:catalytic step 2 spliceosome"/>
    <property type="evidence" value="ECO:0007669"/>
    <property type="project" value="TreeGrafter"/>
</dbReference>
<evidence type="ECO:0000256" key="2">
    <source>
        <dbReference type="ARBA" id="ARBA00009265"/>
    </source>
</evidence>
<dbReference type="Pfam" id="PF23240">
    <property type="entry name" value="HAT_PRP39_N"/>
    <property type="match status" value="1"/>
</dbReference>
<dbReference type="AlphaFoldDB" id="A0A6A5R4X3"/>
<keyword evidence="3" id="KW-0539">Nucleus</keyword>
<dbReference type="PANTHER" id="PTHR13471">
    <property type="entry name" value="TETRATRICOPEPTIDE-LIKE HELICAL"/>
    <property type="match status" value="1"/>
</dbReference>
<reference evidence="5" key="1">
    <citation type="journal article" date="2020" name="Stud. Mycol.">
        <title>101 Dothideomycetes genomes: a test case for predicting lifestyles and emergence of pathogens.</title>
        <authorList>
            <person name="Haridas S."/>
            <person name="Albert R."/>
            <person name="Binder M."/>
            <person name="Bloem J."/>
            <person name="Labutti K."/>
            <person name="Salamov A."/>
            <person name="Andreopoulos B."/>
            <person name="Baker S."/>
            <person name="Barry K."/>
            <person name="Bills G."/>
            <person name="Bluhm B."/>
            <person name="Cannon C."/>
            <person name="Castanera R."/>
            <person name="Culley D."/>
            <person name="Daum C."/>
            <person name="Ezra D."/>
            <person name="Gonzalez J."/>
            <person name="Henrissat B."/>
            <person name="Kuo A."/>
            <person name="Liang C."/>
            <person name="Lipzen A."/>
            <person name="Lutzoni F."/>
            <person name="Magnuson J."/>
            <person name="Mondo S."/>
            <person name="Nolan M."/>
            <person name="Ohm R."/>
            <person name="Pangilinan J."/>
            <person name="Park H.-J."/>
            <person name="Ramirez L."/>
            <person name="Alfaro M."/>
            <person name="Sun H."/>
            <person name="Tritt A."/>
            <person name="Yoshinaga Y."/>
            <person name="Zwiers L.-H."/>
            <person name="Turgeon B."/>
            <person name="Goodwin S."/>
            <person name="Spatafora J."/>
            <person name="Crous P."/>
            <person name="Grigoriev I."/>
        </authorList>
    </citation>
    <scope>NUCLEOTIDE SEQUENCE</scope>
    <source>
        <strain evidence="5">CBS 183.55</strain>
    </source>
</reference>
<evidence type="ECO:0000256" key="3">
    <source>
        <dbReference type="ARBA" id="ARBA00023242"/>
    </source>
</evidence>